<dbReference type="InterPro" id="IPR050312">
    <property type="entry name" value="IolE/XylAMocC-like"/>
</dbReference>
<evidence type="ECO:0000256" key="1">
    <source>
        <dbReference type="SAM" id="MobiDB-lite"/>
    </source>
</evidence>
<evidence type="ECO:0000259" key="2">
    <source>
        <dbReference type="Pfam" id="PF01261"/>
    </source>
</evidence>
<proteinExistence type="predicted"/>
<dbReference type="InterPro" id="IPR013022">
    <property type="entry name" value="Xyl_isomerase-like_TIM-brl"/>
</dbReference>
<sequence>MPIRHKAAEIPTSYATCSIGYRESHTLPLKLKAIADAGFDAVELSMPDILAYGKMLNGTEPDPTDYDTLVEIGTAIKGQMVEHGLEVMMLQPFANFEGWPKGSPEREDAFARARGWMRVMEAVGTDLLQVGSSDAPGIAGASFDDMAADLAELADLLAAKGFRVAYENWCWATRAPAWKDVWDLVQKADRPNLGLCLDTFQSGGGEWADPTTRTGLVEAEVVGGGAGTDEGEGEGAGAGEGETRRPMYRAQVEQRWSESLAELVVTVPAAKIFLLQISDAYKMDPPLADEVDAESGLRPRGQWSHDHRPLPYDGGYLPVREFLNAVLDTGFRGYLSMEVFDPKGQERRYPDMGAYAKKAMDGLEKLLVA</sequence>
<accession>A0AAW0RAR0</accession>
<evidence type="ECO:0000313" key="3">
    <source>
        <dbReference type="EMBL" id="KAK8131894.1"/>
    </source>
</evidence>
<dbReference type="SUPFAM" id="SSF51658">
    <property type="entry name" value="Xylose isomerase-like"/>
    <property type="match status" value="1"/>
</dbReference>
<dbReference type="PANTHER" id="PTHR12110">
    <property type="entry name" value="HYDROXYPYRUVATE ISOMERASE"/>
    <property type="match status" value="1"/>
</dbReference>
<dbReference type="Pfam" id="PF01261">
    <property type="entry name" value="AP_endonuc_2"/>
    <property type="match status" value="1"/>
</dbReference>
<dbReference type="Gene3D" id="3.20.20.150">
    <property type="entry name" value="Divalent-metal-dependent TIM barrel enzymes"/>
    <property type="match status" value="1"/>
</dbReference>
<gene>
    <name evidence="3" type="ORF">PG999_000067</name>
</gene>
<evidence type="ECO:0000313" key="4">
    <source>
        <dbReference type="Proteomes" id="UP001392437"/>
    </source>
</evidence>
<organism evidence="3 4">
    <name type="scientific">Apiospora kogelbergensis</name>
    <dbReference type="NCBI Taxonomy" id="1337665"/>
    <lineage>
        <taxon>Eukaryota</taxon>
        <taxon>Fungi</taxon>
        <taxon>Dikarya</taxon>
        <taxon>Ascomycota</taxon>
        <taxon>Pezizomycotina</taxon>
        <taxon>Sordariomycetes</taxon>
        <taxon>Xylariomycetidae</taxon>
        <taxon>Amphisphaeriales</taxon>
        <taxon>Apiosporaceae</taxon>
        <taxon>Apiospora</taxon>
    </lineage>
</organism>
<name>A0AAW0RAR0_9PEZI</name>
<dbReference type="EMBL" id="JAQQWP010000001">
    <property type="protein sequence ID" value="KAK8131894.1"/>
    <property type="molecule type" value="Genomic_DNA"/>
</dbReference>
<dbReference type="PANTHER" id="PTHR12110:SF56">
    <property type="entry name" value="DEHYDRATASE, PUTATIVE (AFU_ORTHOLOGUE AFUA_6G08740)-RELATED"/>
    <property type="match status" value="1"/>
</dbReference>
<feature type="domain" description="Xylose isomerase-like TIM barrel" evidence="2">
    <location>
        <begin position="31"/>
        <end position="358"/>
    </location>
</feature>
<dbReference type="AlphaFoldDB" id="A0AAW0RAR0"/>
<dbReference type="InterPro" id="IPR036237">
    <property type="entry name" value="Xyl_isomerase-like_sf"/>
</dbReference>
<feature type="compositionally biased region" description="Gly residues" evidence="1">
    <location>
        <begin position="223"/>
        <end position="240"/>
    </location>
</feature>
<reference evidence="3 4" key="1">
    <citation type="submission" date="2023-01" db="EMBL/GenBank/DDBJ databases">
        <title>Analysis of 21 Apiospora genomes using comparative genomics revels a genus with tremendous synthesis potential of carbohydrate active enzymes and secondary metabolites.</title>
        <authorList>
            <person name="Sorensen T."/>
        </authorList>
    </citation>
    <scope>NUCLEOTIDE SEQUENCE [LARGE SCALE GENOMIC DNA]</scope>
    <source>
        <strain evidence="3 4">CBS 117206</strain>
    </source>
</reference>
<keyword evidence="4" id="KW-1185">Reference proteome</keyword>
<feature type="region of interest" description="Disordered" evidence="1">
    <location>
        <begin position="223"/>
        <end position="243"/>
    </location>
</feature>
<protein>
    <recommendedName>
        <fullName evidence="2">Xylose isomerase-like TIM barrel domain-containing protein</fullName>
    </recommendedName>
</protein>
<dbReference type="Proteomes" id="UP001392437">
    <property type="component" value="Unassembled WGS sequence"/>
</dbReference>
<comment type="caution">
    <text evidence="3">The sequence shown here is derived from an EMBL/GenBank/DDBJ whole genome shotgun (WGS) entry which is preliminary data.</text>
</comment>